<evidence type="ECO:0000256" key="1">
    <source>
        <dbReference type="SAM" id="MobiDB-lite"/>
    </source>
</evidence>
<comment type="caution">
    <text evidence="3">The sequence shown here is derived from an EMBL/GenBank/DDBJ whole genome shotgun (WGS) entry which is preliminary data.</text>
</comment>
<dbReference type="PROSITE" id="PS50011">
    <property type="entry name" value="PROTEIN_KINASE_DOM"/>
    <property type="match status" value="1"/>
</dbReference>
<organism evidence="3 4">
    <name type="scientific">Aureococcus anophagefferens</name>
    <name type="common">Harmful bloom alga</name>
    <dbReference type="NCBI Taxonomy" id="44056"/>
    <lineage>
        <taxon>Eukaryota</taxon>
        <taxon>Sar</taxon>
        <taxon>Stramenopiles</taxon>
        <taxon>Ochrophyta</taxon>
        <taxon>Pelagophyceae</taxon>
        <taxon>Pelagomonadales</taxon>
        <taxon>Pelagomonadaceae</taxon>
        <taxon>Aureococcus</taxon>
    </lineage>
</organism>
<dbReference type="PANTHER" id="PTHR24359">
    <property type="entry name" value="SERINE/THREONINE-PROTEIN KINASE SBK1"/>
    <property type="match status" value="1"/>
</dbReference>
<dbReference type="Gene3D" id="1.10.510.10">
    <property type="entry name" value="Transferase(Phosphotransferase) domain 1"/>
    <property type="match status" value="1"/>
</dbReference>
<evidence type="ECO:0000313" key="3">
    <source>
        <dbReference type="EMBL" id="KAK7248246.1"/>
    </source>
</evidence>
<proteinExistence type="predicted"/>
<dbReference type="Pfam" id="PF00069">
    <property type="entry name" value="Pkinase"/>
    <property type="match status" value="1"/>
</dbReference>
<evidence type="ECO:0000313" key="4">
    <source>
        <dbReference type="Proteomes" id="UP001363151"/>
    </source>
</evidence>
<dbReference type="SMART" id="SM00220">
    <property type="entry name" value="S_TKc"/>
    <property type="match status" value="1"/>
</dbReference>
<dbReference type="SUPFAM" id="SSF56112">
    <property type="entry name" value="Protein kinase-like (PK-like)"/>
    <property type="match status" value="1"/>
</dbReference>
<dbReference type="InterPro" id="IPR000719">
    <property type="entry name" value="Prot_kinase_dom"/>
</dbReference>
<gene>
    <name evidence="3" type="ORF">SO694_00129078</name>
</gene>
<dbReference type="InterPro" id="IPR011009">
    <property type="entry name" value="Kinase-like_dom_sf"/>
</dbReference>
<keyword evidence="4" id="KW-1185">Reference proteome</keyword>
<dbReference type="EMBL" id="JBBJCI010000118">
    <property type="protein sequence ID" value="KAK7248246.1"/>
    <property type="molecule type" value="Genomic_DNA"/>
</dbReference>
<name>A0ABR1G4J2_AURAN</name>
<dbReference type="PANTHER" id="PTHR24359:SF1">
    <property type="entry name" value="INHIBITOR OF NUCLEAR FACTOR KAPPA-B KINASE EPSILON SUBUNIT HOMOLOG 1-RELATED"/>
    <property type="match status" value="1"/>
</dbReference>
<dbReference type="Proteomes" id="UP001363151">
    <property type="component" value="Unassembled WGS sequence"/>
</dbReference>
<sequence>MTVAKAATIMKCQEKLKQERSTVTVAWGKQHDWHGRAPPPIVWAGTTFEAPALRLLGSGGAELPEAREARLCVCAAAVKSIPKFCAFINDMGANPRWTKESARKCMLIYRALEREFLEQNPDCARPPADGLYYFERVDFFARFVDFHEPQHGERNQRELFQFIEELNDAEELERAGQEEGSRDGPDEEPAAAIGAETAELGAVVEETGAVAVVASHAAEAAEAAVAAQNAERELQHQAELETRRAAAEADIARRDQELKALAASKEVALEEVAMLKERIAAVEGGVAAHKQELDVARQRLEKERAELEAERKTREDAESERRGEMQRGHALELEAVKRAAADEAERAAEEAREGEAAARSKLEREAAAAREAERRTAADNLAVVQERLAHEEAEREHELVERIATLEAALAAAKESQSDAATTREHQLRADVETMARAKKDVEEKLAREREDRAAEAREGLEAAKASIRDEFDETTASADAKKKTIAELKCALESMGCDASLVVTEGAGLALKIPHEGDGDALNELMMLKSLQCTAFVVKLIVSGYRCGQLVLGAIAAPACESRRVDRRAPARAGLEHAQGDLEAYMDLRKSSFRAMPSVRPFHDVLAGVEYLHAHGILHLDLKPKNVLWFQSETTGEDLFKLCDFGSAREYSSSDVEFTGAGTPPFQPFAAIEARFDGRAPASPVGGYDDDSVSFADVIDEFTFVGMWPELTKRLSSEDPDDVYNFLRDDDCDAEEERDAINDAINRDRAQMVAQKVDEVLGAASPTEPSNELLSALGRIAIVACSEKDADRPSAIVAYRELLAAVTMQSDRALDNREAEAAAATAATAARDAEAATDAPEARAPRAAKKKKTSKKRTALANVENRG</sequence>
<accession>A0ABR1G4J2</accession>
<reference evidence="3 4" key="1">
    <citation type="submission" date="2024-03" db="EMBL/GenBank/DDBJ databases">
        <title>Aureococcus anophagefferens CCMP1851 and Kratosvirus quantuckense: Draft genome of a second virus-susceptible host strain in the model system.</title>
        <authorList>
            <person name="Chase E."/>
            <person name="Truchon A.R."/>
            <person name="Schepens W."/>
            <person name="Wilhelm S.W."/>
        </authorList>
    </citation>
    <scope>NUCLEOTIDE SEQUENCE [LARGE SCALE GENOMIC DNA]</scope>
    <source>
        <strain evidence="3 4">CCMP1851</strain>
    </source>
</reference>
<feature type="region of interest" description="Disordered" evidence="1">
    <location>
        <begin position="818"/>
        <end position="868"/>
    </location>
</feature>
<feature type="region of interest" description="Disordered" evidence="1">
    <location>
        <begin position="306"/>
        <end position="374"/>
    </location>
</feature>
<feature type="compositionally biased region" description="Basic residues" evidence="1">
    <location>
        <begin position="847"/>
        <end position="859"/>
    </location>
</feature>
<protein>
    <submittedName>
        <fullName evidence="3">Peptidyl-threonine phosphorylase</fullName>
    </submittedName>
</protein>
<feature type="compositionally biased region" description="Low complexity" evidence="1">
    <location>
        <begin position="822"/>
        <end position="831"/>
    </location>
</feature>
<feature type="domain" description="Protein kinase" evidence="2">
    <location>
        <begin position="461"/>
        <end position="762"/>
    </location>
</feature>
<evidence type="ECO:0000259" key="2">
    <source>
        <dbReference type="PROSITE" id="PS50011"/>
    </source>
</evidence>